<dbReference type="SUPFAM" id="SSF48452">
    <property type="entry name" value="TPR-like"/>
    <property type="match status" value="1"/>
</dbReference>
<evidence type="ECO:0000256" key="2">
    <source>
        <dbReference type="PROSITE-ProRule" id="PRU00708"/>
    </source>
</evidence>
<dbReference type="FunFam" id="1.25.40.10:FF:000361">
    <property type="entry name" value="Pentatricopeptide repeat-containing protein chloroplastic"/>
    <property type="match status" value="1"/>
</dbReference>
<feature type="repeat" description="PPR" evidence="2">
    <location>
        <begin position="567"/>
        <end position="601"/>
    </location>
</feature>
<dbReference type="FunFam" id="1.25.40.10:FF:000344">
    <property type="entry name" value="Pentatricopeptide repeat-containing protein"/>
    <property type="match status" value="1"/>
</dbReference>
<feature type="region of interest" description="Disordered" evidence="3">
    <location>
        <begin position="22"/>
        <end position="41"/>
    </location>
</feature>
<keyword evidence="5" id="KW-1185">Reference proteome</keyword>
<dbReference type="PANTHER" id="PTHR47926:SF452">
    <property type="entry name" value="PENTATRICOPEPTIDE REPEAT-CONTAINING PROTEIN"/>
    <property type="match status" value="1"/>
</dbReference>
<feature type="repeat" description="PPR" evidence="2">
    <location>
        <begin position="116"/>
        <end position="150"/>
    </location>
</feature>
<dbReference type="EMBL" id="JBBNAE010000002">
    <property type="protein sequence ID" value="KAK9144949.1"/>
    <property type="molecule type" value="Genomic_DNA"/>
</dbReference>
<gene>
    <name evidence="4" type="ORF">Sjap_004852</name>
</gene>
<dbReference type="FunFam" id="1.25.40.10:FF:000031">
    <property type="entry name" value="Pentatricopeptide repeat-containing protein mitochondrial"/>
    <property type="match status" value="1"/>
</dbReference>
<dbReference type="PANTHER" id="PTHR47926">
    <property type="entry name" value="PENTATRICOPEPTIDE REPEAT-CONTAINING PROTEIN"/>
    <property type="match status" value="1"/>
</dbReference>
<feature type="repeat" description="PPR" evidence="2">
    <location>
        <begin position="465"/>
        <end position="499"/>
    </location>
</feature>
<dbReference type="InterPro" id="IPR046848">
    <property type="entry name" value="E_motif"/>
</dbReference>
<evidence type="ECO:0000313" key="5">
    <source>
        <dbReference type="Proteomes" id="UP001417504"/>
    </source>
</evidence>
<feature type="repeat" description="PPR" evidence="2">
    <location>
        <begin position="217"/>
        <end position="251"/>
    </location>
</feature>
<dbReference type="Pfam" id="PF20431">
    <property type="entry name" value="E_motif"/>
    <property type="match status" value="1"/>
</dbReference>
<dbReference type="Proteomes" id="UP001417504">
    <property type="component" value="Unassembled WGS sequence"/>
</dbReference>
<proteinExistence type="predicted"/>
<dbReference type="GO" id="GO:0009451">
    <property type="term" value="P:RNA modification"/>
    <property type="evidence" value="ECO:0007669"/>
    <property type="project" value="InterPro"/>
</dbReference>
<accession>A0AAP0K499</accession>
<dbReference type="FunFam" id="1.25.40.10:FF:000366">
    <property type="entry name" value="Pentatricopeptide (PPR) repeat-containing protein"/>
    <property type="match status" value="1"/>
</dbReference>
<dbReference type="NCBIfam" id="TIGR00756">
    <property type="entry name" value="PPR"/>
    <property type="match status" value="6"/>
</dbReference>
<evidence type="ECO:0000256" key="3">
    <source>
        <dbReference type="SAM" id="MobiDB-lite"/>
    </source>
</evidence>
<dbReference type="Gene3D" id="1.25.40.10">
    <property type="entry name" value="Tetratricopeptide repeat domain"/>
    <property type="match status" value="6"/>
</dbReference>
<dbReference type="AlphaFoldDB" id="A0AAP0K499"/>
<dbReference type="GO" id="GO:0003723">
    <property type="term" value="F:RNA binding"/>
    <property type="evidence" value="ECO:0007669"/>
    <property type="project" value="InterPro"/>
</dbReference>
<protein>
    <submittedName>
        <fullName evidence="4">Uncharacterized protein</fullName>
    </submittedName>
</protein>
<dbReference type="Pfam" id="PF13041">
    <property type="entry name" value="PPR_2"/>
    <property type="match status" value="3"/>
</dbReference>
<evidence type="ECO:0000256" key="1">
    <source>
        <dbReference type="ARBA" id="ARBA00022737"/>
    </source>
</evidence>
<reference evidence="4 5" key="1">
    <citation type="submission" date="2024-01" db="EMBL/GenBank/DDBJ databases">
        <title>Genome assemblies of Stephania.</title>
        <authorList>
            <person name="Yang L."/>
        </authorList>
    </citation>
    <scope>NUCLEOTIDE SEQUENCE [LARGE SCALE GENOMIC DNA]</scope>
    <source>
        <strain evidence="4">QJT</strain>
        <tissue evidence="4">Leaf</tissue>
    </source>
</reference>
<organism evidence="4 5">
    <name type="scientific">Stephania japonica</name>
    <dbReference type="NCBI Taxonomy" id="461633"/>
    <lineage>
        <taxon>Eukaryota</taxon>
        <taxon>Viridiplantae</taxon>
        <taxon>Streptophyta</taxon>
        <taxon>Embryophyta</taxon>
        <taxon>Tracheophyta</taxon>
        <taxon>Spermatophyta</taxon>
        <taxon>Magnoliopsida</taxon>
        <taxon>Ranunculales</taxon>
        <taxon>Menispermaceae</taxon>
        <taxon>Menispermoideae</taxon>
        <taxon>Cissampelideae</taxon>
        <taxon>Stephania</taxon>
    </lineage>
</organism>
<dbReference type="PROSITE" id="PS51375">
    <property type="entry name" value="PPR"/>
    <property type="match status" value="4"/>
</dbReference>
<dbReference type="InterPro" id="IPR011990">
    <property type="entry name" value="TPR-like_helical_dom_sf"/>
</dbReference>
<sequence>MASISTPHHSFPLTLTCSSIPHRTANNPHQHNTPSSTPIAKPIQSQQQIDALSKSLEQSALTLSPKLGTKSHARLIRLGFSNDVFLSSKLLHFYCRIRDVAAARTVFDSVPKPLLNQFFWNTMIRAYVDCSMYGDAIEFFSGMVVLGFKPNEFTYPFVLKACSANVVVGFGREVHGLMVVSGYDRDVFAASALLDLYVKCGCFWDACKVFDKMPERNEITWNAMVYGLARSGYWREALEGLDVMGESGIEEVKVTSWNAIMAGCVSCGEGVLAFETLRRMLVSGSRTKPNNATFNTLLDVIPTDVSLIQLKELHGFVLKQLDVVGMNYVDYDRLCSSIVAGYAFHGSMVSASRLFDGINLKTSQLWISMISGFIECDQSQEAFWVFRNMIVQYDGEFNALSKVPLTLLLPECNPTSLTALEIHGHAYRAGFEANTSVCNALMAMYARRGNIELAERIFLTNPDKDIVSWNTLISSYANKGDFDKAFNLFYQMYSDHLQPDEFTLSSIISGCGTLGAHRQGVGIHGYTIKVGFYDGHLVTQNSVLDMYGKCGCIVDARNLFDDMTYKDNVSWNTMISCYGINALPHEAFSLFHEMQVQGWRPNRVTFIALLSACSHAGLVADALHFLENMTTNYGIVPDVEHYACVVDTLGRAGKLNEAYNLINNMPVKPDDCVWGALLSACRIHGNVPLAEVAATRLIELKPKHPGYHVLLSNIYKDASQWNEAVQVRAAMKDKGVKKFPGCSWTEIRGEIHNFLTADKTHAKTPAIYSTLDSLTAQLMSEGYVPRVGAKILLVS</sequence>
<evidence type="ECO:0000313" key="4">
    <source>
        <dbReference type="EMBL" id="KAK9144949.1"/>
    </source>
</evidence>
<dbReference type="InterPro" id="IPR046960">
    <property type="entry name" value="PPR_At4g14850-like_plant"/>
</dbReference>
<name>A0AAP0K499_9MAGN</name>
<keyword evidence="1" id="KW-0677">Repeat</keyword>
<dbReference type="InterPro" id="IPR002885">
    <property type="entry name" value="PPR_rpt"/>
</dbReference>
<comment type="caution">
    <text evidence="4">The sequence shown here is derived from an EMBL/GenBank/DDBJ whole genome shotgun (WGS) entry which is preliminary data.</text>
</comment>
<dbReference type="Pfam" id="PF01535">
    <property type="entry name" value="PPR"/>
    <property type="match status" value="6"/>
</dbReference>